<evidence type="ECO:0000259" key="3">
    <source>
        <dbReference type="Pfam" id="PF13843"/>
    </source>
</evidence>
<evidence type="ECO:0000313" key="4">
    <source>
        <dbReference type="EMBL" id="CAG4979205.1"/>
    </source>
</evidence>
<name>A0A8S3WSZ1_PARAO</name>
<dbReference type="InterPro" id="IPR032718">
    <property type="entry name" value="PGBD4_Znf_C"/>
</dbReference>
<keyword evidence="5" id="KW-1185">Reference proteome</keyword>
<accession>A0A8S3WSZ1</accession>
<evidence type="ECO:0000259" key="2">
    <source>
        <dbReference type="Pfam" id="PF13842"/>
    </source>
</evidence>
<evidence type="ECO:0000313" key="5">
    <source>
        <dbReference type="Proteomes" id="UP000691718"/>
    </source>
</evidence>
<feature type="region of interest" description="Disordered" evidence="1">
    <location>
        <begin position="1"/>
        <end position="92"/>
    </location>
</feature>
<evidence type="ECO:0000256" key="1">
    <source>
        <dbReference type="SAM" id="MobiDB-lite"/>
    </source>
</evidence>
<proteinExistence type="predicted"/>
<feature type="domain" description="PiggyBac transposable element-derived protein" evidence="3">
    <location>
        <begin position="139"/>
        <end position="490"/>
    </location>
</feature>
<dbReference type="Pfam" id="PF13843">
    <property type="entry name" value="DDE_Tnp_1_7"/>
    <property type="match status" value="1"/>
</dbReference>
<dbReference type="PANTHER" id="PTHR46599:SF3">
    <property type="entry name" value="PIGGYBAC TRANSPOSABLE ELEMENT-DERIVED PROTEIN 4"/>
    <property type="match status" value="1"/>
</dbReference>
<feature type="compositionally biased region" description="Acidic residues" evidence="1">
    <location>
        <begin position="24"/>
        <end position="55"/>
    </location>
</feature>
<protein>
    <submittedName>
        <fullName evidence="4">(apollo) hypothetical protein</fullName>
    </submittedName>
</protein>
<dbReference type="PANTHER" id="PTHR46599">
    <property type="entry name" value="PIGGYBAC TRANSPOSABLE ELEMENT-DERIVED PROTEIN 4"/>
    <property type="match status" value="1"/>
</dbReference>
<sequence length="592" mass="68740">MAEEAGPSRPKRSRFSTSYLRDSDVEDELFADLESSDEFDPGSEEEYPSSEDGNDEQLQFSRPSAINIESNSPIRRPHSAPPHSTPDTSEDQLNLSQEDMYSIRPSVEGSISEWTEVGEMKNFTFTRLNEFYANPGTRPIDYFDYFFSENFLKMICDETNKQAVKLSAGVSQKSRISAWKELTVSEFKVFLGLLFHMGTIQLSRLQDYWKTGRLFSIPIFAEQMGRNRFLLIMRCLHFTSEADNGDPVLKVRSVVDYFNTKMNECYYPAKELSLDESMILWRGRLKFRQFIKNKRHKYGIKLYMLTEPDGLVLKFRVYAGGLDHEVSGKGHAEKVVMQLMNEKLHNGHALYMDNFYNSLGLAKKLHDNNTYCTGTLRINLKQNPQEVVQKNLKKGENISRYCQGVHIGKWKDKRPVTYITTEFKDKMVSITNKRGQVAQKPEAIAKYNDYMSGVDRQDQLLAFYPCERKTLRWYLKVAIHTFQLMLINSFKIYNKYSGQPKMTLYDYRLSVISALLPDKHVKTNPGPVKRQVPMPHKISKITERNAKGKLKRKQCRQCTREKKRTDTVWHCITCFEKPGLCVECFEVYHSSI</sequence>
<reference evidence="4" key="1">
    <citation type="submission" date="2021-04" db="EMBL/GenBank/DDBJ databases">
        <authorList>
            <person name="Tunstrom K."/>
        </authorList>
    </citation>
    <scope>NUCLEOTIDE SEQUENCE</scope>
</reference>
<dbReference type="Pfam" id="PF13842">
    <property type="entry name" value="zf-Tnp_2"/>
    <property type="match status" value="1"/>
</dbReference>
<dbReference type="OrthoDB" id="118105at2759"/>
<comment type="caution">
    <text evidence="4">The sequence shown here is derived from an EMBL/GenBank/DDBJ whole genome shotgun (WGS) entry which is preliminary data.</text>
</comment>
<dbReference type="InterPro" id="IPR029526">
    <property type="entry name" value="PGBD"/>
</dbReference>
<dbReference type="EMBL" id="CAJQZP010000693">
    <property type="protein sequence ID" value="CAG4979205.1"/>
    <property type="molecule type" value="Genomic_DNA"/>
</dbReference>
<gene>
    <name evidence="4" type="ORF">PAPOLLO_LOCUS9862</name>
</gene>
<dbReference type="AlphaFoldDB" id="A0A8S3WSZ1"/>
<feature type="domain" description="PiggyBac transposable element-derived protein 4 C-terminal zinc-finger" evidence="2">
    <location>
        <begin position="547"/>
        <end position="589"/>
    </location>
</feature>
<organism evidence="4 5">
    <name type="scientific">Parnassius apollo</name>
    <name type="common">Apollo butterfly</name>
    <name type="synonym">Papilio apollo</name>
    <dbReference type="NCBI Taxonomy" id="110799"/>
    <lineage>
        <taxon>Eukaryota</taxon>
        <taxon>Metazoa</taxon>
        <taxon>Ecdysozoa</taxon>
        <taxon>Arthropoda</taxon>
        <taxon>Hexapoda</taxon>
        <taxon>Insecta</taxon>
        <taxon>Pterygota</taxon>
        <taxon>Neoptera</taxon>
        <taxon>Endopterygota</taxon>
        <taxon>Lepidoptera</taxon>
        <taxon>Glossata</taxon>
        <taxon>Ditrysia</taxon>
        <taxon>Papilionoidea</taxon>
        <taxon>Papilionidae</taxon>
        <taxon>Parnassiinae</taxon>
        <taxon>Parnassini</taxon>
        <taxon>Parnassius</taxon>
        <taxon>Parnassius</taxon>
    </lineage>
</organism>
<feature type="compositionally biased region" description="Polar residues" evidence="1">
    <location>
        <begin position="56"/>
        <end position="73"/>
    </location>
</feature>
<dbReference type="Proteomes" id="UP000691718">
    <property type="component" value="Unassembled WGS sequence"/>
</dbReference>